<sequence length="60" mass="6646">MTLTTRHPLMVKRGVLAGALPVIWVLRWRPPRILDRIYAWAYVGLLTVVMAAMALSGVSG</sequence>
<evidence type="ECO:0000313" key="3">
    <source>
        <dbReference type="Proteomes" id="UP000003963"/>
    </source>
</evidence>
<dbReference type="AlphaFoldDB" id="D9WMN4"/>
<feature type="transmembrane region" description="Helical" evidence="1">
    <location>
        <begin position="37"/>
        <end position="58"/>
    </location>
</feature>
<reference evidence="2 3" key="1">
    <citation type="submission" date="2009-02" db="EMBL/GenBank/DDBJ databases">
        <title>Annotation of Streptomyces hygroscopicus strain ATCC 53653.</title>
        <authorList>
            <consortium name="The Broad Institute Genome Sequencing Platform"/>
            <consortium name="Broad Institute Microbial Sequencing Center"/>
            <person name="Fischbach M."/>
            <person name="Godfrey P."/>
            <person name="Ward D."/>
            <person name="Young S."/>
            <person name="Zeng Q."/>
            <person name="Koehrsen M."/>
            <person name="Alvarado L."/>
            <person name="Berlin A.M."/>
            <person name="Bochicchio J."/>
            <person name="Borenstein D."/>
            <person name="Chapman S.B."/>
            <person name="Chen Z."/>
            <person name="Engels R."/>
            <person name="Freedman E."/>
            <person name="Gellesch M."/>
            <person name="Goldberg J."/>
            <person name="Griggs A."/>
            <person name="Gujja S."/>
            <person name="Heilman E.R."/>
            <person name="Heiman D.I."/>
            <person name="Hepburn T.A."/>
            <person name="Howarth C."/>
            <person name="Jen D."/>
            <person name="Larson L."/>
            <person name="Lewis B."/>
            <person name="Mehta T."/>
            <person name="Park D."/>
            <person name="Pearson M."/>
            <person name="Richards J."/>
            <person name="Roberts A."/>
            <person name="Saif S."/>
            <person name="Shea T.D."/>
            <person name="Shenoy N."/>
            <person name="Sisk P."/>
            <person name="Stolte C."/>
            <person name="Sykes S.N."/>
            <person name="Thomson T."/>
            <person name="Walk T."/>
            <person name="White J."/>
            <person name="Yandava C."/>
            <person name="Straight P."/>
            <person name="Clardy J."/>
            <person name="Hung D."/>
            <person name="Kolter R."/>
            <person name="Mekalanos J."/>
            <person name="Walker S."/>
            <person name="Walsh C.T."/>
            <person name="Wieland-Brown L.C."/>
            <person name="Haas B."/>
            <person name="Nusbaum C."/>
            <person name="Birren B."/>
        </authorList>
    </citation>
    <scope>NUCLEOTIDE SEQUENCE [LARGE SCALE GENOMIC DNA]</scope>
    <source>
        <strain evidence="2 3">ATCC 53653</strain>
    </source>
</reference>
<dbReference type="OrthoDB" id="3431260at2"/>
<evidence type="ECO:0000313" key="2">
    <source>
        <dbReference type="EMBL" id="EFL27900.1"/>
    </source>
</evidence>
<keyword evidence="3" id="KW-1185">Reference proteome</keyword>
<dbReference type="HOGENOM" id="CLU_2939833_0_0_11"/>
<dbReference type="RefSeq" id="WP_009719698.1">
    <property type="nucleotide sequence ID" value="NZ_GG657754.1"/>
</dbReference>
<proteinExistence type="predicted"/>
<protein>
    <submittedName>
        <fullName evidence="2">Uncharacterized protein</fullName>
    </submittedName>
</protein>
<evidence type="ECO:0000256" key="1">
    <source>
        <dbReference type="SAM" id="Phobius"/>
    </source>
</evidence>
<organism evidence="2 3">
    <name type="scientific">Streptomyces himastatinicus ATCC 53653</name>
    <dbReference type="NCBI Taxonomy" id="457427"/>
    <lineage>
        <taxon>Bacteria</taxon>
        <taxon>Bacillati</taxon>
        <taxon>Actinomycetota</taxon>
        <taxon>Actinomycetes</taxon>
        <taxon>Kitasatosporales</taxon>
        <taxon>Streptomycetaceae</taxon>
        <taxon>Streptomyces</taxon>
        <taxon>Streptomyces violaceusniger group</taxon>
    </lineage>
</organism>
<keyword evidence="1" id="KW-1133">Transmembrane helix</keyword>
<gene>
    <name evidence="2" type="ORF">SSOG_07614</name>
</gene>
<dbReference type="EMBL" id="GG657754">
    <property type="protein sequence ID" value="EFL27900.1"/>
    <property type="molecule type" value="Genomic_DNA"/>
</dbReference>
<dbReference type="Proteomes" id="UP000003963">
    <property type="component" value="Unassembled WGS sequence"/>
</dbReference>
<dbReference type="STRING" id="457427.SSOG_07614"/>
<accession>D9WMN4</accession>
<keyword evidence="1" id="KW-0812">Transmembrane</keyword>
<keyword evidence="1" id="KW-0472">Membrane</keyword>
<name>D9WMN4_9ACTN</name>